<evidence type="ECO:0000313" key="5">
    <source>
        <dbReference type="EMBL" id="CAK1586830.1"/>
    </source>
</evidence>
<feature type="region of interest" description="Disordered" evidence="3">
    <location>
        <begin position="511"/>
        <end position="565"/>
    </location>
</feature>
<dbReference type="InterPro" id="IPR006600">
    <property type="entry name" value="HTH_CenpB_DNA-bd_dom"/>
</dbReference>
<evidence type="ECO:0000313" key="6">
    <source>
        <dbReference type="Proteomes" id="UP001314205"/>
    </source>
</evidence>
<evidence type="ECO:0000256" key="3">
    <source>
        <dbReference type="SAM" id="MobiDB-lite"/>
    </source>
</evidence>
<dbReference type="PROSITE" id="PS51253">
    <property type="entry name" value="HTH_CENPB"/>
    <property type="match status" value="1"/>
</dbReference>
<feature type="compositionally biased region" description="Basic residues" evidence="3">
    <location>
        <begin position="531"/>
        <end position="549"/>
    </location>
</feature>
<dbReference type="InterPro" id="IPR009057">
    <property type="entry name" value="Homeodomain-like_sf"/>
</dbReference>
<evidence type="ECO:0000256" key="1">
    <source>
        <dbReference type="ARBA" id="ARBA00004123"/>
    </source>
</evidence>
<comment type="caution">
    <text evidence="5">The sequence shown here is derived from an EMBL/GenBank/DDBJ whole genome shotgun (WGS) entry which is preliminary data.</text>
</comment>
<organism evidence="5 6">
    <name type="scientific">Parnassius mnemosyne</name>
    <name type="common">clouded apollo</name>
    <dbReference type="NCBI Taxonomy" id="213953"/>
    <lineage>
        <taxon>Eukaryota</taxon>
        <taxon>Metazoa</taxon>
        <taxon>Ecdysozoa</taxon>
        <taxon>Arthropoda</taxon>
        <taxon>Hexapoda</taxon>
        <taxon>Insecta</taxon>
        <taxon>Pterygota</taxon>
        <taxon>Neoptera</taxon>
        <taxon>Endopterygota</taxon>
        <taxon>Lepidoptera</taxon>
        <taxon>Glossata</taxon>
        <taxon>Ditrysia</taxon>
        <taxon>Papilionoidea</taxon>
        <taxon>Papilionidae</taxon>
        <taxon>Parnassiinae</taxon>
        <taxon>Parnassini</taxon>
        <taxon>Parnassius</taxon>
        <taxon>Driopa</taxon>
    </lineage>
</organism>
<comment type="subcellular location">
    <subcellularLocation>
        <location evidence="1">Nucleus</location>
    </subcellularLocation>
</comment>
<accession>A0AAV1KVL9</accession>
<dbReference type="GO" id="GO:0005634">
    <property type="term" value="C:nucleus"/>
    <property type="evidence" value="ECO:0007669"/>
    <property type="project" value="UniProtKB-SubCell"/>
</dbReference>
<dbReference type="Proteomes" id="UP001314205">
    <property type="component" value="Unassembled WGS sequence"/>
</dbReference>
<protein>
    <recommendedName>
        <fullName evidence="4">HTH CENPB-type domain-containing protein</fullName>
    </recommendedName>
</protein>
<feature type="region of interest" description="Disordered" evidence="3">
    <location>
        <begin position="396"/>
        <end position="431"/>
    </location>
</feature>
<evidence type="ECO:0000256" key="2">
    <source>
        <dbReference type="ARBA" id="ARBA00023125"/>
    </source>
</evidence>
<feature type="domain" description="HTH CENPB-type" evidence="4">
    <location>
        <begin position="59"/>
        <end position="134"/>
    </location>
</feature>
<gene>
    <name evidence="5" type="ORF">PARMNEM_LOCUS7731</name>
</gene>
<dbReference type="Gene3D" id="1.10.10.60">
    <property type="entry name" value="Homeodomain-like"/>
    <property type="match status" value="1"/>
</dbReference>
<proteinExistence type="predicted"/>
<dbReference type="GO" id="GO:0003677">
    <property type="term" value="F:DNA binding"/>
    <property type="evidence" value="ECO:0007669"/>
    <property type="project" value="UniProtKB-KW"/>
</dbReference>
<keyword evidence="6" id="KW-1185">Reference proteome</keyword>
<sequence>MVRNYIKKKEKSYSKEKLLEALELVKSKTLNSYEAAKSFNIPRSTIISHLYGTRGQKQVNPGMKTVFSIDIEQKMASYLHTLEKYGFPLTKKEVKILVSDYVVRNGWITPFKNNIPGDDWFRRFCKRNNLSLKKPQSIEIARRKACNPFTIYEYFDLLENAINELGLAEKPERIYNLDETSFYVSGMKPMKDRWEEAMVRWQRLHIGAKLPKSEFARIITEIWDALNPVILSNGFKKTGIYPLNRQVIPKEKFDPLTWSKWEQYVQASKQGNYGEYDNEAMQSISDYSTQELVNKPLHNIPTLAKLALNTLNSQPENKNLNYCKASNQTKNKMQNKENVINYNIEQQDKSIQCHDQNKKPKNIEINQILRVKKETNKETRTYEQSKKMEEETALTQSCNKNETTHEQEKQKEITFPKTVDPRKFKLPLPSSNRKNTYSNKIQIFGNELIQAANTFNKINEEDFNVSFEELLLNSIAHNDPPKNKKKRVTRGAEILTYQEVIDRIEKEQEEKRTKKLQKNKKAKKNKETKIKKLNKKRKRGIKRNTKIKKNHYETDSNSSCSYQSDDISDEDDKTFWESLLTAELSDELDITDETNEQFSEIASTSTEMASVSKEIVTTFKAMPSYLEEPQVPKFPEEGTFVLAKFSSARGKKTYKYVCRVQDISDDKIVVTGLKSYKQKNTFRIIKNDISIIDLKDIVTYLPQPERLDGELFKFLNNIDVYEV</sequence>
<dbReference type="SUPFAM" id="SSF46689">
    <property type="entry name" value="Homeodomain-like"/>
    <property type="match status" value="1"/>
</dbReference>
<feature type="compositionally biased region" description="Basic and acidic residues" evidence="3">
    <location>
        <begin position="402"/>
        <end position="423"/>
    </location>
</feature>
<feature type="compositionally biased region" description="Basic residues" evidence="3">
    <location>
        <begin position="513"/>
        <end position="524"/>
    </location>
</feature>
<keyword evidence="2" id="KW-0238">DNA-binding</keyword>
<dbReference type="EMBL" id="CAVLGL010000081">
    <property type="protein sequence ID" value="CAK1586830.1"/>
    <property type="molecule type" value="Genomic_DNA"/>
</dbReference>
<feature type="compositionally biased region" description="Polar residues" evidence="3">
    <location>
        <begin position="555"/>
        <end position="565"/>
    </location>
</feature>
<dbReference type="AlphaFoldDB" id="A0AAV1KVL9"/>
<evidence type="ECO:0000259" key="4">
    <source>
        <dbReference type="PROSITE" id="PS51253"/>
    </source>
</evidence>
<reference evidence="5 6" key="1">
    <citation type="submission" date="2023-11" db="EMBL/GenBank/DDBJ databases">
        <authorList>
            <person name="Hedman E."/>
            <person name="Englund M."/>
            <person name="Stromberg M."/>
            <person name="Nyberg Akerstrom W."/>
            <person name="Nylinder S."/>
            <person name="Jareborg N."/>
            <person name="Kallberg Y."/>
            <person name="Kronander E."/>
        </authorList>
    </citation>
    <scope>NUCLEOTIDE SEQUENCE [LARGE SCALE GENOMIC DNA]</scope>
</reference>
<name>A0AAV1KVL9_9NEOP</name>